<feature type="compositionally biased region" description="Basic and acidic residues" evidence="1">
    <location>
        <begin position="500"/>
        <end position="511"/>
    </location>
</feature>
<feature type="region of interest" description="Disordered" evidence="1">
    <location>
        <begin position="483"/>
        <end position="616"/>
    </location>
</feature>
<feature type="compositionally biased region" description="Polar residues" evidence="1">
    <location>
        <begin position="549"/>
        <end position="560"/>
    </location>
</feature>
<feature type="region of interest" description="Disordered" evidence="1">
    <location>
        <begin position="335"/>
        <end position="370"/>
    </location>
</feature>
<keyword evidence="3" id="KW-1185">Reference proteome</keyword>
<dbReference type="AlphaFoldDB" id="A0A6A6UZH4"/>
<dbReference type="OrthoDB" id="5430717at2759"/>
<feature type="compositionally biased region" description="Low complexity" evidence="1">
    <location>
        <begin position="63"/>
        <end position="74"/>
    </location>
</feature>
<feature type="compositionally biased region" description="Polar residues" evidence="1">
    <location>
        <begin position="338"/>
        <end position="356"/>
    </location>
</feature>
<proteinExistence type="predicted"/>
<feature type="region of interest" description="Disordered" evidence="1">
    <location>
        <begin position="633"/>
        <end position="673"/>
    </location>
</feature>
<feature type="compositionally biased region" description="Polar residues" evidence="1">
    <location>
        <begin position="486"/>
        <end position="499"/>
    </location>
</feature>
<evidence type="ECO:0000256" key="1">
    <source>
        <dbReference type="SAM" id="MobiDB-lite"/>
    </source>
</evidence>
<dbReference type="EMBL" id="MU006595">
    <property type="protein sequence ID" value="KAF2743672.1"/>
    <property type="molecule type" value="Genomic_DNA"/>
</dbReference>
<feature type="region of interest" description="Disordered" evidence="1">
    <location>
        <begin position="236"/>
        <end position="263"/>
    </location>
</feature>
<evidence type="ECO:0000313" key="2">
    <source>
        <dbReference type="EMBL" id="KAF2743672.1"/>
    </source>
</evidence>
<feature type="compositionally biased region" description="Polar residues" evidence="1">
    <location>
        <begin position="580"/>
        <end position="597"/>
    </location>
</feature>
<feature type="compositionally biased region" description="Low complexity" evidence="1">
    <location>
        <begin position="25"/>
        <end position="40"/>
    </location>
</feature>
<organism evidence="2 3">
    <name type="scientific">Sporormia fimetaria CBS 119925</name>
    <dbReference type="NCBI Taxonomy" id="1340428"/>
    <lineage>
        <taxon>Eukaryota</taxon>
        <taxon>Fungi</taxon>
        <taxon>Dikarya</taxon>
        <taxon>Ascomycota</taxon>
        <taxon>Pezizomycotina</taxon>
        <taxon>Dothideomycetes</taxon>
        <taxon>Pleosporomycetidae</taxon>
        <taxon>Pleosporales</taxon>
        <taxon>Sporormiaceae</taxon>
        <taxon>Sporormia</taxon>
    </lineage>
</organism>
<reference evidence="2" key="1">
    <citation type="journal article" date="2020" name="Stud. Mycol.">
        <title>101 Dothideomycetes genomes: a test case for predicting lifestyles and emergence of pathogens.</title>
        <authorList>
            <person name="Haridas S."/>
            <person name="Albert R."/>
            <person name="Binder M."/>
            <person name="Bloem J."/>
            <person name="Labutti K."/>
            <person name="Salamov A."/>
            <person name="Andreopoulos B."/>
            <person name="Baker S."/>
            <person name="Barry K."/>
            <person name="Bills G."/>
            <person name="Bluhm B."/>
            <person name="Cannon C."/>
            <person name="Castanera R."/>
            <person name="Culley D."/>
            <person name="Daum C."/>
            <person name="Ezra D."/>
            <person name="Gonzalez J."/>
            <person name="Henrissat B."/>
            <person name="Kuo A."/>
            <person name="Liang C."/>
            <person name="Lipzen A."/>
            <person name="Lutzoni F."/>
            <person name="Magnuson J."/>
            <person name="Mondo S."/>
            <person name="Nolan M."/>
            <person name="Ohm R."/>
            <person name="Pangilinan J."/>
            <person name="Park H.-J."/>
            <person name="Ramirez L."/>
            <person name="Alfaro M."/>
            <person name="Sun H."/>
            <person name="Tritt A."/>
            <person name="Yoshinaga Y."/>
            <person name="Zwiers L.-H."/>
            <person name="Turgeon B."/>
            <person name="Goodwin S."/>
            <person name="Spatafora J."/>
            <person name="Crous P."/>
            <person name="Grigoriev I."/>
        </authorList>
    </citation>
    <scope>NUCLEOTIDE SEQUENCE</scope>
    <source>
        <strain evidence="2">CBS 119925</strain>
    </source>
</reference>
<feature type="compositionally biased region" description="Basic residues" evidence="1">
    <location>
        <begin position="1"/>
        <end position="11"/>
    </location>
</feature>
<gene>
    <name evidence="2" type="ORF">M011DRAFT_461511</name>
</gene>
<name>A0A6A6UZH4_9PLEO</name>
<accession>A0A6A6UZH4</accession>
<evidence type="ECO:0000313" key="3">
    <source>
        <dbReference type="Proteomes" id="UP000799440"/>
    </source>
</evidence>
<sequence length="673" mass="74506">MPEKGWRKRLQEKRPKPASQPKGGSLSAATDSSSSTALLDRVLPSNPDKPSWRKTYHGSRPETPLATSATPTLLDDAEDSRSEAGSDATTGRGRSNTKPKLSRYLSDYLSLTTPKSPDFPFSEPWNEDQPYEIEPPVDPLVAVQQIRSHIGEKSREPIPLEFNSAILCVFEDYRKVREEKERLDALMQQSLDGYKADLEVWEEREGRYKDEIRRLELFIAHGTSGMAGLMKARQGSVLDREHKRRQTLSSVTPQESGHSFPKEKLDDQIRAHALKVIYHRPTSPSAQMAALSKRFSTMDIPDELPIGTPPDRDRPITLSRKIKSEMDLLGLSKLLESPSDTLPGSVSPDGTHSDPQPTLDGNPPDTAGDMGVECEAFVALRELATLVAVRRGINKEEFIANLMRLYSATEVNAEADEIGDGLQLKDHDAGQYASAQADATGTLLATEHNVRRFPSQPHLTLQRHFSFEPGDDELGTLNEKLKEQQVTRPKSPAGSQSTKSSDEDVGWERIPSDISWSRSQTLGVDPEKPTKIPTPVDRSIMSRPRRENSISSLRTVSSHLPSDDRRESKVSRSSVRTAIRSISSGSLPVQRSTSESNPLHDQRQTHVQLQSPNTDFNRSGISAAALAAARTVGASTIRPVADFSSDKKGSPRGQYRQDPTKSLFTENDKPNYA</sequence>
<feature type="compositionally biased region" description="Basic and acidic residues" evidence="1">
    <location>
        <begin position="561"/>
        <end position="570"/>
    </location>
</feature>
<protein>
    <submittedName>
        <fullName evidence="2">Uncharacterized protein</fullName>
    </submittedName>
</protein>
<feature type="compositionally biased region" description="Polar residues" evidence="1">
    <location>
        <begin position="605"/>
        <end position="616"/>
    </location>
</feature>
<dbReference type="Proteomes" id="UP000799440">
    <property type="component" value="Unassembled WGS sequence"/>
</dbReference>
<feature type="compositionally biased region" description="Polar residues" evidence="1">
    <location>
        <begin position="247"/>
        <end position="257"/>
    </location>
</feature>
<feature type="region of interest" description="Disordered" evidence="1">
    <location>
        <begin position="1"/>
        <end position="102"/>
    </location>
</feature>